<sequence length="168" mass="18666">MEECKRLVPGMRHLLRTACLLSVGLAAPAFAQVEAAAGVSLTRSNETTPIATLAWLPEWRPFGERGELRWEVGATHVRPRDNTSYDLNHLVTVVHGGYRYERTDNGFTTGFGIGLQVGETDALSGNPQFITTVGWRWGRFSLLARHISNASIRQPNDGETMLQGAWRF</sequence>
<evidence type="ECO:0000256" key="1">
    <source>
        <dbReference type="SAM" id="SignalP"/>
    </source>
</evidence>
<evidence type="ECO:0000313" key="2">
    <source>
        <dbReference type="EMBL" id="TDK22716.1"/>
    </source>
</evidence>
<organism evidence="2 3">
    <name type="scientific">Luteimonas aestuarii</name>
    <dbReference type="NCBI Taxonomy" id="453837"/>
    <lineage>
        <taxon>Bacteria</taxon>
        <taxon>Pseudomonadati</taxon>
        <taxon>Pseudomonadota</taxon>
        <taxon>Gammaproteobacteria</taxon>
        <taxon>Lysobacterales</taxon>
        <taxon>Lysobacteraceae</taxon>
        <taxon>Luteimonas</taxon>
    </lineage>
</organism>
<dbReference type="Proteomes" id="UP000294796">
    <property type="component" value="Unassembled WGS sequence"/>
</dbReference>
<feature type="chain" id="PRO_5020498216" description="Acyloxyacyl hydrolase" evidence="1">
    <location>
        <begin position="32"/>
        <end position="168"/>
    </location>
</feature>
<keyword evidence="1" id="KW-0732">Signal</keyword>
<reference evidence="2 3" key="1">
    <citation type="submission" date="2019-03" db="EMBL/GenBank/DDBJ databases">
        <title>Luteimonas zhaokaii sp.nov., isolated from the rectal contents of Plateau pika in Yushu, Qinghai Province, China.</title>
        <authorList>
            <person name="Zhang G."/>
        </authorList>
    </citation>
    <scope>NUCLEOTIDE SEQUENCE [LARGE SCALE GENOMIC DNA]</scope>
    <source>
        <strain evidence="2 3">B9</strain>
    </source>
</reference>
<comment type="caution">
    <text evidence="2">The sequence shown here is derived from an EMBL/GenBank/DDBJ whole genome shotgun (WGS) entry which is preliminary data.</text>
</comment>
<gene>
    <name evidence="2" type="ORF">E2F46_13220</name>
</gene>
<accession>A0A4R5TKQ0</accession>
<evidence type="ECO:0008006" key="4">
    <source>
        <dbReference type="Google" id="ProtNLM"/>
    </source>
</evidence>
<dbReference type="Pfam" id="PF09411">
    <property type="entry name" value="PagL"/>
    <property type="match status" value="1"/>
</dbReference>
<proteinExistence type="predicted"/>
<dbReference type="InterPro" id="IPR018550">
    <property type="entry name" value="Lipid-A_deacylase-rel"/>
</dbReference>
<dbReference type="OrthoDB" id="5952859at2"/>
<dbReference type="AlphaFoldDB" id="A0A4R5TKQ0"/>
<keyword evidence="3" id="KW-1185">Reference proteome</keyword>
<dbReference type="EMBL" id="SMTF01000012">
    <property type="protein sequence ID" value="TDK22716.1"/>
    <property type="molecule type" value="Genomic_DNA"/>
</dbReference>
<dbReference type="RefSeq" id="WP_133322820.1">
    <property type="nucleotide sequence ID" value="NZ_SMTF01000012.1"/>
</dbReference>
<protein>
    <recommendedName>
        <fullName evidence="4">Acyloxyacyl hydrolase</fullName>
    </recommendedName>
</protein>
<dbReference type="Gene3D" id="2.40.160.20">
    <property type="match status" value="1"/>
</dbReference>
<evidence type="ECO:0000313" key="3">
    <source>
        <dbReference type="Proteomes" id="UP000294796"/>
    </source>
</evidence>
<feature type="signal peptide" evidence="1">
    <location>
        <begin position="1"/>
        <end position="31"/>
    </location>
</feature>
<name>A0A4R5TKQ0_9GAMM</name>